<organism evidence="3 4">
    <name type="scientific">Polluticaenibacter yanchengensis</name>
    <dbReference type="NCBI Taxonomy" id="3014562"/>
    <lineage>
        <taxon>Bacteria</taxon>
        <taxon>Pseudomonadati</taxon>
        <taxon>Bacteroidota</taxon>
        <taxon>Chitinophagia</taxon>
        <taxon>Chitinophagales</taxon>
        <taxon>Chitinophagaceae</taxon>
        <taxon>Polluticaenibacter</taxon>
    </lineage>
</organism>
<proteinExistence type="predicted"/>
<feature type="domain" description="Dipeptidylpeptidase IV N-terminal" evidence="2">
    <location>
        <begin position="79"/>
        <end position="430"/>
    </location>
</feature>
<dbReference type="SUPFAM" id="SSF82171">
    <property type="entry name" value="DPP6 N-terminal domain-like"/>
    <property type="match status" value="1"/>
</dbReference>
<dbReference type="Pfam" id="PF00930">
    <property type="entry name" value="DPPIV_N"/>
    <property type="match status" value="1"/>
</dbReference>
<dbReference type="SUPFAM" id="SSF53474">
    <property type="entry name" value="alpha/beta-Hydrolases"/>
    <property type="match status" value="1"/>
</dbReference>
<evidence type="ECO:0000313" key="4">
    <source>
        <dbReference type="Proteomes" id="UP001210231"/>
    </source>
</evidence>
<name>A0ABT4UNX4_9BACT</name>
<dbReference type="Gene3D" id="3.40.50.1820">
    <property type="entry name" value="alpha/beta hydrolase"/>
    <property type="match status" value="1"/>
</dbReference>
<evidence type="ECO:0000259" key="2">
    <source>
        <dbReference type="Pfam" id="PF00930"/>
    </source>
</evidence>
<accession>A0ABT4UNX4</accession>
<dbReference type="Gene3D" id="2.140.10.30">
    <property type="entry name" value="Dipeptidylpeptidase IV, N-terminal domain"/>
    <property type="match status" value="1"/>
</dbReference>
<dbReference type="Proteomes" id="UP001210231">
    <property type="component" value="Unassembled WGS sequence"/>
</dbReference>
<gene>
    <name evidence="3" type="ORF">O3P16_17175</name>
</gene>
<protein>
    <submittedName>
        <fullName evidence="3">DPP IV N-terminal domain-containing protein</fullName>
    </submittedName>
</protein>
<dbReference type="EMBL" id="JAQGEF010000033">
    <property type="protein sequence ID" value="MDA3616547.1"/>
    <property type="molecule type" value="Genomic_DNA"/>
</dbReference>
<reference evidence="3 4" key="1">
    <citation type="submission" date="2022-12" db="EMBL/GenBank/DDBJ databases">
        <title>Chitinophagaceae gen. sp. nov., a new member of the family Chitinophagaceae, isolated from soil in a chemical factory.</title>
        <authorList>
            <person name="Ke Z."/>
        </authorList>
    </citation>
    <scope>NUCLEOTIDE SEQUENCE [LARGE SCALE GENOMIC DNA]</scope>
    <source>
        <strain evidence="3 4">LY-5</strain>
    </source>
</reference>
<dbReference type="PANTHER" id="PTHR11731:SF193">
    <property type="entry name" value="DIPEPTIDYL PEPTIDASE 9"/>
    <property type="match status" value="1"/>
</dbReference>
<dbReference type="PANTHER" id="PTHR11731">
    <property type="entry name" value="PROTEASE FAMILY S9B,C DIPEPTIDYL-PEPTIDASE IV-RELATED"/>
    <property type="match status" value="1"/>
</dbReference>
<dbReference type="InterPro" id="IPR002469">
    <property type="entry name" value="Peptidase_S9B_N"/>
</dbReference>
<evidence type="ECO:0000313" key="3">
    <source>
        <dbReference type="EMBL" id="MDA3616547.1"/>
    </source>
</evidence>
<dbReference type="Pfam" id="PF00326">
    <property type="entry name" value="Peptidase_S9"/>
    <property type="match status" value="1"/>
</dbReference>
<sequence>MLHSFKKIFLMGCVLLTGIFAGAQTIKWVSDGKSYYSQSNGDLTKIDLPGFTTNVMVKAAQLTPQGQSKPLTVKDFKISSDGKLALIYTNSKRVWRRETRGDYWILNLESNSLKQLGKSLPESSLMFAKISPDNKSVAYVSKHNIYVEDIATNTIRQLTTDGTDRLINGTFDWVYEEEFDCRDGFRWSDDSKSIAYWQIDARQIRNFYMINNTDSVYSYIIPVEYPKVGEDPSPCKVGVVNVATAKTTWMDVPGDSRQHYIPRMEWAANSSEIVLEQLNRKQNQSKVFICNAQTGVASQVYTETSNAWIDVKHRWSDDPEGWEWINNGKEFLWVSEKDGWRHLYRISRDGKKETLITKGNYDMMTLKAIDEKGGFAYFLASPDNPIQQYLYRVNLNGKGKLEKVSPASQQGTHTYNVSPNGAYAFHSFSNHIGAGLTEWVSLPKHESVKEVSNRLTYVDPRHPRLFRITTEDGVTMDGWMILPKNFDSTKDYPVIFHVYGEPAGVQVKDAARGIGLSLYAGDAAADGYIQIAVENRGTPYPRGAEWRKSIYQKVGQLNIRDQAMACKIIRQWPFVDSTRIGVSGWSGGGSTTLSLLFKYPEYYQAGVSIAPVANRLLYDNIYEERYMGLPQEDIKPYIDGSPVNFAKNLKGKLLVIHGTGDDNVHYQGTEQLINELVKYGKQFQMFAYPNRSHSINEGEGTSAHLRKMYTDFFKTNLPPGGR</sequence>
<dbReference type="InterPro" id="IPR050278">
    <property type="entry name" value="Serine_Prot_S9B/DPPIV"/>
</dbReference>
<dbReference type="RefSeq" id="WP_407032877.1">
    <property type="nucleotide sequence ID" value="NZ_JAQGEF010000033.1"/>
</dbReference>
<keyword evidence="4" id="KW-1185">Reference proteome</keyword>
<dbReference type="InterPro" id="IPR029058">
    <property type="entry name" value="AB_hydrolase_fold"/>
</dbReference>
<comment type="caution">
    <text evidence="3">The sequence shown here is derived from an EMBL/GenBank/DDBJ whole genome shotgun (WGS) entry which is preliminary data.</text>
</comment>
<dbReference type="InterPro" id="IPR001375">
    <property type="entry name" value="Peptidase_S9_cat"/>
</dbReference>
<evidence type="ECO:0000259" key="1">
    <source>
        <dbReference type="Pfam" id="PF00326"/>
    </source>
</evidence>
<feature type="domain" description="Peptidase S9 prolyl oligopeptidase catalytic" evidence="1">
    <location>
        <begin position="524"/>
        <end position="717"/>
    </location>
</feature>